<feature type="modified residue" description="Phosphohistidine" evidence="1">
    <location>
        <position position="64"/>
    </location>
</feature>
<dbReference type="PROSITE" id="PS50894">
    <property type="entry name" value="HPT"/>
    <property type="match status" value="1"/>
</dbReference>
<dbReference type="EMBL" id="JACHJJ010000029">
    <property type="protein sequence ID" value="MBB5967129.1"/>
    <property type="molecule type" value="Genomic_DNA"/>
</dbReference>
<dbReference type="Pfam" id="PF01627">
    <property type="entry name" value="Hpt"/>
    <property type="match status" value="1"/>
</dbReference>
<dbReference type="InterPro" id="IPR036641">
    <property type="entry name" value="HPT_dom_sf"/>
</dbReference>
<evidence type="ECO:0000256" key="1">
    <source>
        <dbReference type="PROSITE-ProRule" id="PRU00110"/>
    </source>
</evidence>
<feature type="domain" description="HPt" evidence="2">
    <location>
        <begin position="25"/>
        <end position="122"/>
    </location>
</feature>
<evidence type="ECO:0000313" key="4">
    <source>
        <dbReference type="Proteomes" id="UP000562352"/>
    </source>
</evidence>
<evidence type="ECO:0000259" key="2">
    <source>
        <dbReference type="PROSITE" id="PS50894"/>
    </source>
</evidence>
<dbReference type="SMART" id="SM00073">
    <property type="entry name" value="HPT"/>
    <property type="match status" value="1"/>
</dbReference>
<accession>A0A841DCB4</accession>
<sequence>MTVRGTTLSIRARIADLIEDDTPEEVAFTERLIVSFLDRAPVLLADLTAAIGTADLDAAVHWAHTLKGASANLGVDTLASLCAEAERLAEEARSDLLAAQPALLESALAEAGTAFAEVLGDLRSGRPTG</sequence>
<dbReference type="AlphaFoldDB" id="A0A841DCB4"/>
<dbReference type="CDD" id="cd00088">
    <property type="entry name" value="HPT"/>
    <property type="match status" value="1"/>
</dbReference>
<dbReference type="Gene3D" id="1.20.120.160">
    <property type="entry name" value="HPT domain"/>
    <property type="match status" value="1"/>
</dbReference>
<evidence type="ECO:0000313" key="3">
    <source>
        <dbReference type="EMBL" id="MBB5967129.1"/>
    </source>
</evidence>
<dbReference type="InterPro" id="IPR008207">
    <property type="entry name" value="Sig_transdc_His_kin_Hpt_dom"/>
</dbReference>
<keyword evidence="1" id="KW-0597">Phosphoprotein</keyword>
<gene>
    <name evidence="3" type="ORF">FHS22_006431</name>
</gene>
<dbReference type="SUPFAM" id="SSF47226">
    <property type="entry name" value="Histidine-containing phosphotransfer domain, HPT domain"/>
    <property type="match status" value="1"/>
</dbReference>
<comment type="caution">
    <text evidence="3">The sequence shown here is derived from an EMBL/GenBank/DDBJ whole genome shotgun (WGS) entry which is preliminary data.</text>
</comment>
<name>A0A841DCB4_PLAVE</name>
<proteinExistence type="predicted"/>
<dbReference type="RefSeq" id="WP_184947853.1">
    <property type="nucleotide sequence ID" value="NZ_BAAAWZ010000001.1"/>
</dbReference>
<reference evidence="3 4" key="1">
    <citation type="submission" date="2020-08" db="EMBL/GenBank/DDBJ databases">
        <title>Genomic Encyclopedia of Type Strains, Phase III (KMG-III): the genomes of soil and plant-associated and newly described type strains.</title>
        <authorList>
            <person name="Whitman W."/>
        </authorList>
    </citation>
    <scope>NUCLEOTIDE SEQUENCE [LARGE SCALE GENOMIC DNA]</scope>
    <source>
        <strain evidence="3 4">CECT 3303</strain>
    </source>
</reference>
<keyword evidence="4" id="KW-1185">Reference proteome</keyword>
<protein>
    <submittedName>
        <fullName evidence="3">HPt (Histidine-containing phosphotransfer) domain-containing protein</fullName>
    </submittedName>
</protein>
<dbReference type="GO" id="GO:0000160">
    <property type="term" value="P:phosphorelay signal transduction system"/>
    <property type="evidence" value="ECO:0007669"/>
    <property type="project" value="InterPro"/>
</dbReference>
<dbReference type="Proteomes" id="UP000562352">
    <property type="component" value="Unassembled WGS sequence"/>
</dbReference>
<organism evidence="3 4">
    <name type="scientific">Planomonospora venezuelensis</name>
    <dbReference type="NCBI Taxonomy" id="1999"/>
    <lineage>
        <taxon>Bacteria</taxon>
        <taxon>Bacillati</taxon>
        <taxon>Actinomycetota</taxon>
        <taxon>Actinomycetes</taxon>
        <taxon>Streptosporangiales</taxon>
        <taxon>Streptosporangiaceae</taxon>
        <taxon>Planomonospora</taxon>
    </lineage>
</organism>